<proteinExistence type="predicted"/>
<dbReference type="OrthoDB" id="1002095at2759"/>
<evidence type="ECO:0000313" key="2">
    <source>
        <dbReference type="Proteomes" id="UP000593579"/>
    </source>
</evidence>
<evidence type="ECO:0000313" key="1">
    <source>
        <dbReference type="EMBL" id="MBA0754962.1"/>
    </source>
</evidence>
<gene>
    <name evidence="1" type="ORF">Gogos_005446</name>
</gene>
<dbReference type="InterPro" id="IPR032675">
    <property type="entry name" value="LRR_dom_sf"/>
</dbReference>
<dbReference type="SUPFAM" id="SSF52058">
    <property type="entry name" value="L domain-like"/>
    <property type="match status" value="1"/>
</dbReference>
<name>A0A7J9D2K6_GOSGO</name>
<sequence>MDTVEMFSDLDLSGTTLMELPSSIGNLISLEDLSLNNCENLVCLPDSFYKLKFLKRFTLQGCS</sequence>
<dbReference type="Gene3D" id="3.80.10.10">
    <property type="entry name" value="Ribonuclease Inhibitor"/>
    <property type="match status" value="1"/>
</dbReference>
<dbReference type="EMBL" id="JABEZY010266203">
    <property type="protein sequence ID" value="MBA0754962.1"/>
    <property type="molecule type" value="Genomic_DNA"/>
</dbReference>
<comment type="caution">
    <text evidence="1">The sequence shown here is derived from an EMBL/GenBank/DDBJ whole genome shotgun (WGS) entry which is preliminary data.</text>
</comment>
<reference evidence="1 2" key="1">
    <citation type="journal article" date="2019" name="Genome Biol. Evol.">
        <title>Insights into the evolution of the New World diploid cottons (Gossypium, subgenus Houzingenia) based on genome sequencing.</title>
        <authorList>
            <person name="Grover C.E."/>
            <person name="Arick M.A. 2nd"/>
            <person name="Thrash A."/>
            <person name="Conover J.L."/>
            <person name="Sanders W.S."/>
            <person name="Peterson D.G."/>
            <person name="Frelichowski J.E."/>
            <person name="Scheffler J.A."/>
            <person name="Scheffler B.E."/>
            <person name="Wendel J.F."/>
        </authorList>
    </citation>
    <scope>NUCLEOTIDE SEQUENCE [LARGE SCALE GENOMIC DNA]</scope>
    <source>
        <strain evidence="1">5</strain>
        <tissue evidence="1">Leaf</tissue>
    </source>
</reference>
<keyword evidence="2" id="KW-1185">Reference proteome</keyword>
<accession>A0A7J9D2K6</accession>
<dbReference type="Proteomes" id="UP000593579">
    <property type="component" value="Unassembled WGS sequence"/>
</dbReference>
<organism evidence="1 2">
    <name type="scientific">Gossypium gossypioides</name>
    <name type="common">Mexican cotton</name>
    <name type="synonym">Selera gossypioides</name>
    <dbReference type="NCBI Taxonomy" id="34282"/>
    <lineage>
        <taxon>Eukaryota</taxon>
        <taxon>Viridiplantae</taxon>
        <taxon>Streptophyta</taxon>
        <taxon>Embryophyta</taxon>
        <taxon>Tracheophyta</taxon>
        <taxon>Spermatophyta</taxon>
        <taxon>Magnoliopsida</taxon>
        <taxon>eudicotyledons</taxon>
        <taxon>Gunneridae</taxon>
        <taxon>Pentapetalae</taxon>
        <taxon>rosids</taxon>
        <taxon>malvids</taxon>
        <taxon>Malvales</taxon>
        <taxon>Malvaceae</taxon>
        <taxon>Malvoideae</taxon>
        <taxon>Gossypium</taxon>
    </lineage>
</organism>
<feature type="non-terminal residue" evidence="1">
    <location>
        <position position="63"/>
    </location>
</feature>
<dbReference type="AlphaFoldDB" id="A0A7J9D2K6"/>
<protein>
    <submittedName>
        <fullName evidence="1">Uncharacterized protein</fullName>
    </submittedName>
</protein>